<dbReference type="RefSeq" id="WP_051862236.1">
    <property type="nucleotide sequence ID" value="NZ_JBHSPX010000003.1"/>
</dbReference>
<evidence type="ECO:0000256" key="1">
    <source>
        <dbReference type="SAM" id="MobiDB-lite"/>
    </source>
</evidence>
<gene>
    <name evidence="2" type="ORF">ACFP4F_08975</name>
</gene>
<keyword evidence="3" id="KW-1185">Reference proteome</keyword>
<protein>
    <submittedName>
        <fullName evidence="2">DUF5691 domain-containing protein</fullName>
    </submittedName>
</protein>
<comment type="caution">
    <text evidence="2">The sequence shown here is derived from an EMBL/GenBank/DDBJ whole genome shotgun (WGS) entry which is preliminary data.</text>
</comment>
<organism evidence="2 3">
    <name type="scientific">Streptomyces ochraceiscleroticus</name>
    <dbReference type="NCBI Taxonomy" id="47761"/>
    <lineage>
        <taxon>Bacteria</taxon>
        <taxon>Bacillati</taxon>
        <taxon>Actinomycetota</taxon>
        <taxon>Actinomycetes</taxon>
        <taxon>Kitasatosporales</taxon>
        <taxon>Streptomycetaceae</taxon>
        <taxon>Streptomyces</taxon>
    </lineage>
</organism>
<dbReference type="EMBL" id="JBHSPX010000003">
    <property type="protein sequence ID" value="MFC6062683.1"/>
    <property type="molecule type" value="Genomic_DNA"/>
</dbReference>
<sequence length="566" mass="59042">MASWGELVSAALLGTERRAAPVPVHAGREPAAALLDAAAVSTVRRRAGLRPAPAAERPAVAPPDPRPELPDAARRRLALLLADRGGHAGSRRGAAPDLTELLPQWLATAGEQGYRAPAALLPALLDAARARTDLQPAALALAGPRALWLARLNDDWKFALRGIGGAAALPARQDHAASQRLWEEGLFAERVALLSATRRLDPAAGLALLAGTWSTERAEDRLMFLDSLREGLSPADEPFLEKALSDRSRNVRATAAELLSALPESALASRMAERATACLRLDEAAEYDGADREQPTAGPVLVVTPPRACDAGMERDGVVAKAPAGRGERAWWMTQLLEATPLGVWPGLLGGRSPEEIVALPVADGRRTEVHDAWCRAAVRQRNAAWARALLGAPTAAGNGISGSAAPGIAASDGEAGSSRDAAKLLGVLPAGERAAWVAEFIASHGLSDAFRLLGVCAVPWAEPLGRAVVDALDIARDAGSYPWSFSGVMGLAERCLDPAAADRLDMLTAQGGEPEDGSPGADGYWSEAFQRLVGTLRLRATMHAELTGRDAPHAGADSGHAGAGP</sequence>
<evidence type="ECO:0000313" key="2">
    <source>
        <dbReference type="EMBL" id="MFC6062683.1"/>
    </source>
</evidence>
<name>A0ABW1MG00_9ACTN</name>
<evidence type="ECO:0000313" key="3">
    <source>
        <dbReference type="Proteomes" id="UP001596139"/>
    </source>
</evidence>
<dbReference type="InterPro" id="IPR043746">
    <property type="entry name" value="DUF5691"/>
</dbReference>
<dbReference type="Proteomes" id="UP001596139">
    <property type="component" value="Unassembled WGS sequence"/>
</dbReference>
<reference evidence="3" key="1">
    <citation type="journal article" date="2019" name="Int. J. Syst. Evol. Microbiol.">
        <title>The Global Catalogue of Microorganisms (GCM) 10K type strain sequencing project: providing services to taxonomists for standard genome sequencing and annotation.</title>
        <authorList>
            <consortium name="The Broad Institute Genomics Platform"/>
            <consortium name="The Broad Institute Genome Sequencing Center for Infectious Disease"/>
            <person name="Wu L."/>
            <person name="Ma J."/>
        </authorList>
    </citation>
    <scope>NUCLEOTIDE SEQUENCE [LARGE SCALE GENOMIC DNA]</scope>
    <source>
        <strain evidence="3">CGMCC 1.15180</strain>
    </source>
</reference>
<feature type="region of interest" description="Disordered" evidence="1">
    <location>
        <begin position="48"/>
        <end position="69"/>
    </location>
</feature>
<proteinExistence type="predicted"/>
<accession>A0ABW1MG00</accession>
<feature type="compositionally biased region" description="Low complexity" evidence="1">
    <location>
        <begin position="49"/>
        <end position="59"/>
    </location>
</feature>
<dbReference type="Pfam" id="PF18944">
    <property type="entry name" value="DUF5691"/>
    <property type="match status" value="1"/>
</dbReference>